<accession>A0A3Q9HQ19</accession>
<name>A0A3Q9HQ19_9FIRM</name>
<proteinExistence type="predicted"/>
<sequence length="166" mass="19794">MRSPAVIILICLILVLNFPVLAGERVIKKETTIEVKTPFVVEECLRLDREYHEPHRFAFDLYKYFNIKAFGLKYQMITDYFATFNCEFDNINNDLLLSFGNLYRIPRKYIIWHFYLGGECTFSRNNQNFNPYVLFGTDFLFFFSETKLPLTETGKAIYRGGFRFYF</sequence>
<protein>
    <submittedName>
        <fullName evidence="1">Uncharacterized protein</fullName>
    </submittedName>
</protein>
<dbReference type="AlphaFoldDB" id="A0A3Q9HQ19"/>
<dbReference type="KEGG" id="aft:BBF96_00815"/>
<organism evidence="1 2">
    <name type="scientific">Anoxybacter fermentans</name>
    <dbReference type="NCBI Taxonomy" id="1323375"/>
    <lineage>
        <taxon>Bacteria</taxon>
        <taxon>Bacillati</taxon>
        <taxon>Bacillota</taxon>
        <taxon>Clostridia</taxon>
        <taxon>Halanaerobiales</taxon>
        <taxon>Anoxybacter</taxon>
    </lineage>
</organism>
<gene>
    <name evidence="1" type="ORF">BBF96_00815</name>
</gene>
<dbReference type="OrthoDB" id="9998421at2"/>
<keyword evidence="2" id="KW-1185">Reference proteome</keyword>
<evidence type="ECO:0000313" key="1">
    <source>
        <dbReference type="EMBL" id="AZR72058.1"/>
    </source>
</evidence>
<dbReference type="EMBL" id="CP016379">
    <property type="protein sequence ID" value="AZR72058.1"/>
    <property type="molecule type" value="Genomic_DNA"/>
</dbReference>
<reference evidence="1 2" key="1">
    <citation type="submission" date="2016-07" db="EMBL/GenBank/DDBJ databases">
        <title>Genome and transcriptome analysis of iron-reducing fermentative bacteria Anoxybacter fermentans.</title>
        <authorList>
            <person name="Zeng X."/>
            <person name="Shao Z."/>
        </authorList>
    </citation>
    <scope>NUCLEOTIDE SEQUENCE [LARGE SCALE GENOMIC DNA]</scope>
    <source>
        <strain evidence="1 2">DY22613</strain>
    </source>
</reference>
<dbReference type="Proteomes" id="UP000267250">
    <property type="component" value="Chromosome"/>
</dbReference>
<evidence type="ECO:0000313" key="2">
    <source>
        <dbReference type="Proteomes" id="UP000267250"/>
    </source>
</evidence>
<dbReference type="RefSeq" id="WP_127015386.1">
    <property type="nucleotide sequence ID" value="NZ_CP016379.1"/>
</dbReference>